<dbReference type="GO" id="GO:0046872">
    <property type="term" value="F:metal ion binding"/>
    <property type="evidence" value="ECO:0007669"/>
    <property type="project" value="UniProtKB-KW"/>
</dbReference>
<proteinExistence type="inferred from homology"/>
<dbReference type="InterPro" id="IPR050891">
    <property type="entry name" value="TatD-type_Hydrolase"/>
</dbReference>
<sequence>MSAAPCRKFTALSRPLVTLLLCCCCCCNYGAAGSRLSSLSEANTTTAARTAARPRWSFIAAGGPAAGLGPSSPAPTAAGAAATAAAAAAATLKSPAVYAAYWDSLHGFHTPRGLLLQQPCYQQQQQQQQNFVLRALCCFEIALPEDTRRRRSRKGAARNPLKRLLKIPRGGWRPSSSNDSNSSNSSGSSKRSSKKGSRKNGSSNVGSTTALRCLANPAAAEAEEQHSAAAAGAATAGAATGVAAAATAATAMSGPTYVDIGANLCDPMYKGCYFEKQKHPPDIEQVLERATAAGVGKIILTTGAFEDFHTNLQIAQTYDSECRRLFLTVGIHPTRCEEFAAAETSSSSSSNNSSNSSNSSSSKEFDSFASKVEEGGLRLSGYPKVYVERLFELHQLQQQQQQQQQQQRQRVVAVGEIGLDYDRLRFCDAETQKQCFELQLALGYSLQLPLFLHMRNAAADFTEILRRRKGLWAGRGGVVHSFTGTAEEAKELLNEGLYIDAPWCGLRPTHAGFALLSDKQKSALNGVKPEKWTANDQVKGRNEPCNISAVGEVVRQLVSPNLSEKDFAEQIYKNTVSVFPLLSEP</sequence>
<keyword evidence="2" id="KW-0540">Nuclease</keyword>
<dbReference type="InterPro" id="IPR001130">
    <property type="entry name" value="TatD-like"/>
</dbReference>
<evidence type="ECO:0000313" key="8">
    <source>
        <dbReference type="Proteomes" id="UP000030754"/>
    </source>
</evidence>
<comment type="similarity">
    <text evidence="1">Belongs to the metallo-dependent hydrolases superfamily. TatD-type hydrolase family.</text>
</comment>
<name>U6MPH9_9EIME</name>
<dbReference type="InterPro" id="IPR032466">
    <property type="entry name" value="Metal_Hydrolase"/>
</dbReference>
<evidence type="ECO:0000256" key="3">
    <source>
        <dbReference type="ARBA" id="ARBA00022723"/>
    </source>
</evidence>
<evidence type="ECO:0000256" key="5">
    <source>
        <dbReference type="SAM" id="MobiDB-lite"/>
    </source>
</evidence>
<dbReference type="AlphaFoldDB" id="U6MPH9"/>
<reference evidence="7" key="2">
    <citation type="submission" date="2013-10" db="EMBL/GenBank/DDBJ databases">
        <authorList>
            <person name="Aslett M."/>
        </authorList>
    </citation>
    <scope>NUCLEOTIDE SEQUENCE [LARGE SCALE GENOMIC DNA]</scope>
    <source>
        <strain evidence="7">Houghton</strain>
    </source>
</reference>
<dbReference type="CDD" id="cd01310">
    <property type="entry name" value="TatD_DNAse"/>
    <property type="match status" value="1"/>
</dbReference>
<dbReference type="VEuPathDB" id="ToxoDB:ENH_00026650"/>
<keyword evidence="6" id="KW-0732">Signal</keyword>
<dbReference type="OrthoDB" id="6079689at2759"/>
<organism evidence="7 8">
    <name type="scientific">Eimeria necatrix</name>
    <dbReference type="NCBI Taxonomy" id="51315"/>
    <lineage>
        <taxon>Eukaryota</taxon>
        <taxon>Sar</taxon>
        <taxon>Alveolata</taxon>
        <taxon>Apicomplexa</taxon>
        <taxon>Conoidasida</taxon>
        <taxon>Coccidia</taxon>
        <taxon>Eucoccidiorida</taxon>
        <taxon>Eimeriorina</taxon>
        <taxon>Eimeriidae</taxon>
        <taxon>Eimeria</taxon>
    </lineage>
</organism>
<dbReference type="GO" id="GO:0008296">
    <property type="term" value="F:3'-5'-DNA exonuclease activity"/>
    <property type="evidence" value="ECO:0007669"/>
    <property type="project" value="TreeGrafter"/>
</dbReference>
<dbReference type="RefSeq" id="XP_013433460.1">
    <property type="nucleotide sequence ID" value="XM_013578006.1"/>
</dbReference>
<keyword evidence="8" id="KW-1185">Reference proteome</keyword>
<feature type="region of interest" description="Disordered" evidence="5">
    <location>
        <begin position="342"/>
        <end position="363"/>
    </location>
</feature>
<dbReference type="EMBL" id="HG723041">
    <property type="protein sequence ID" value="CDJ64993.1"/>
    <property type="molecule type" value="Genomic_DNA"/>
</dbReference>
<feature type="compositionally biased region" description="Low complexity" evidence="5">
    <location>
        <begin position="345"/>
        <end position="362"/>
    </location>
</feature>
<protein>
    <submittedName>
        <fullName evidence="7">Hydrolase, TatD family domain-containing protein, putative</fullName>
    </submittedName>
</protein>
<reference evidence="7" key="1">
    <citation type="submission" date="2013-10" db="EMBL/GenBank/DDBJ databases">
        <title>Genomic analysis of the causative agents of coccidiosis in chickens.</title>
        <authorList>
            <person name="Reid A.J."/>
            <person name="Blake D."/>
            <person name="Billington K."/>
            <person name="Browne H."/>
            <person name="Dunn M."/>
            <person name="Hung S."/>
            <person name="Kawahara F."/>
            <person name="Miranda-Saavedra D."/>
            <person name="Mourier T."/>
            <person name="Nagra H."/>
            <person name="Otto T.D."/>
            <person name="Rawlings N."/>
            <person name="Sanchez A."/>
            <person name="Sanders M."/>
            <person name="Subramaniam C."/>
            <person name="Tay Y."/>
            <person name="Dear P."/>
            <person name="Doerig C."/>
            <person name="Gruber A."/>
            <person name="Parkinson J."/>
            <person name="Shirley M."/>
            <person name="Wan K.L."/>
            <person name="Berriman M."/>
            <person name="Tomley F."/>
            <person name="Pain A."/>
        </authorList>
    </citation>
    <scope>NUCLEOTIDE SEQUENCE [LARGE SCALE GENOMIC DNA]</scope>
    <source>
        <strain evidence="7">Houghton</strain>
    </source>
</reference>
<evidence type="ECO:0000256" key="4">
    <source>
        <dbReference type="ARBA" id="ARBA00022801"/>
    </source>
</evidence>
<dbReference type="SUPFAM" id="SSF51556">
    <property type="entry name" value="Metallo-dependent hydrolases"/>
    <property type="match status" value="1"/>
</dbReference>
<dbReference type="Proteomes" id="UP000030754">
    <property type="component" value="Unassembled WGS sequence"/>
</dbReference>
<evidence type="ECO:0000256" key="2">
    <source>
        <dbReference type="ARBA" id="ARBA00022722"/>
    </source>
</evidence>
<evidence type="ECO:0000313" key="7">
    <source>
        <dbReference type="EMBL" id="CDJ64993.1"/>
    </source>
</evidence>
<keyword evidence="3" id="KW-0479">Metal-binding</keyword>
<feature type="chain" id="PRO_5004676038" evidence="6">
    <location>
        <begin position="34"/>
        <end position="585"/>
    </location>
</feature>
<accession>U6MPH9</accession>
<dbReference type="GeneID" id="25472833"/>
<dbReference type="PANTHER" id="PTHR10060:SF15">
    <property type="entry name" value="DEOXYRIBONUCLEASE TATDN1"/>
    <property type="match status" value="1"/>
</dbReference>
<evidence type="ECO:0000256" key="1">
    <source>
        <dbReference type="ARBA" id="ARBA00009275"/>
    </source>
</evidence>
<dbReference type="Gene3D" id="3.20.20.140">
    <property type="entry name" value="Metal-dependent hydrolases"/>
    <property type="match status" value="2"/>
</dbReference>
<feature type="region of interest" description="Disordered" evidence="5">
    <location>
        <begin position="148"/>
        <end position="207"/>
    </location>
</feature>
<feature type="compositionally biased region" description="Low complexity" evidence="5">
    <location>
        <begin position="175"/>
        <end position="190"/>
    </location>
</feature>
<dbReference type="PANTHER" id="PTHR10060">
    <property type="entry name" value="TATD FAMILY DEOXYRIBONUCLEASE"/>
    <property type="match status" value="1"/>
</dbReference>
<feature type="compositionally biased region" description="Basic residues" evidence="5">
    <location>
        <begin position="149"/>
        <end position="166"/>
    </location>
</feature>
<dbReference type="Pfam" id="PF01026">
    <property type="entry name" value="TatD_DNase"/>
    <property type="match status" value="1"/>
</dbReference>
<dbReference type="GO" id="GO:0005829">
    <property type="term" value="C:cytosol"/>
    <property type="evidence" value="ECO:0007669"/>
    <property type="project" value="TreeGrafter"/>
</dbReference>
<feature type="signal peptide" evidence="6">
    <location>
        <begin position="1"/>
        <end position="33"/>
    </location>
</feature>
<evidence type="ECO:0000256" key="6">
    <source>
        <dbReference type="SAM" id="SignalP"/>
    </source>
</evidence>
<keyword evidence="4 7" id="KW-0378">Hydrolase</keyword>
<gene>
    <name evidence="7" type="ORF">ENH_00026650</name>
</gene>